<accession>A0AAE1UCI5</accession>
<protein>
    <submittedName>
        <fullName evidence="2">Uncharacterized protein</fullName>
    </submittedName>
</protein>
<evidence type="ECO:0000256" key="1">
    <source>
        <dbReference type="SAM" id="MobiDB-lite"/>
    </source>
</evidence>
<dbReference type="Proteomes" id="UP001292094">
    <property type="component" value="Unassembled WGS sequence"/>
</dbReference>
<organism evidence="2 3">
    <name type="scientific">Petrolisthes manimaculis</name>
    <dbReference type="NCBI Taxonomy" id="1843537"/>
    <lineage>
        <taxon>Eukaryota</taxon>
        <taxon>Metazoa</taxon>
        <taxon>Ecdysozoa</taxon>
        <taxon>Arthropoda</taxon>
        <taxon>Crustacea</taxon>
        <taxon>Multicrustacea</taxon>
        <taxon>Malacostraca</taxon>
        <taxon>Eumalacostraca</taxon>
        <taxon>Eucarida</taxon>
        <taxon>Decapoda</taxon>
        <taxon>Pleocyemata</taxon>
        <taxon>Anomura</taxon>
        <taxon>Galatheoidea</taxon>
        <taxon>Porcellanidae</taxon>
        <taxon>Petrolisthes</taxon>
    </lineage>
</organism>
<feature type="region of interest" description="Disordered" evidence="1">
    <location>
        <begin position="20"/>
        <end position="48"/>
    </location>
</feature>
<gene>
    <name evidence="2" type="ORF">Pmani_009845</name>
</gene>
<evidence type="ECO:0000313" key="3">
    <source>
        <dbReference type="Proteomes" id="UP001292094"/>
    </source>
</evidence>
<reference evidence="2" key="1">
    <citation type="submission" date="2023-11" db="EMBL/GenBank/DDBJ databases">
        <title>Genome assemblies of two species of porcelain crab, Petrolisthes cinctipes and Petrolisthes manimaculis (Anomura: Porcellanidae).</title>
        <authorList>
            <person name="Angst P."/>
        </authorList>
    </citation>
    <scope>NUCLEOTIDE SEQUENCE</scope>
    <source>
        <strain evidence="2">PB745_02</strain>
        <tissue evidence="2">Gill</tissue>
    </source>
</reference>
<proteinExistence type="predicted"/>
<comment type="caution">
    <text evidence="2">The sequence shown here is derived from an EMBL/GenBank/DDBJ whole genome shotgun (WGS) entry which is preliminary data.</text>
</comment>
<sequence>MKGWTGGMGEVGEVVMKGWTGGVVGGKRSRDEEVNRWDGGSRRGRDEGVDRWCGWEGHSGLIKECKNVSPDTQP</sequence>
<feature type="compositionally biased region" description="Basic and acidic residues" evidence="1">
    <location>
        <begin position="28"/>
        <end position="48"/>
    </location>
</feature>
<evidence type="ECO:0000313" key="2">
    <source>
        <dbReference type="EMBL" id="KAK4319218.1"/>
    </source>
</evidence>
<dbReference type="EMBL" id="JAWZYT010000773">
    <property type="protein sequence ID" value="KAK4319218.1"/>
    <property type="molecule type" value="Genomic_DNA"/>
</dbReference>
<name>A0AAE1UCI5_9EUCA</name>
<dbReference type="AlphaFoldDB" id="A0AAE1UCI5"/>
<keyword evidence="3" id="KW-1185">Reference proteome</keyword>